<reference evidence="2" key="1">
    <citation type="journal article" date="2012" name="Nat. Biotechnol.">
        <title>Reference genome sequence of the model plant Setaria.</title>
        <authorList>
            <person name="Bennetzen J.L."/>
            <person name="Schmutz J."/>
            <person name="Wang H."/>
            <person name="Percifield R."/>
            <person name="Hawkins J."/>
            <person name="Pontaroli A.C."/>
            <person name="Estep M."/>
            <person name="Feng L."/>
            <person name="Vaughn J.N."/>
            <person name="Grimwood J."/>
            <person name="Jenkins J."/>
            <person name="Barry K."/>
            <person name="Lindquist E."/>
            <person name="Hellsten U."/>
            <person name="Deshpande S."/>
            <person name="Wang X."/>
            <person name="Wu X."/>
            <person name="Mitros T."/>
            <person name="Triplett J."/>
            <person name="Yang X."/>
            <person name="Ye C.Y."/>
            <person name="Mauro-Herrera M."/>
            <person name="Wang L."/>
            <person name="Li P."/>
            <person name="Sharma M."/>
            <person name="Sharma R."/>
            <person name="Ronald P.C."/>
            <person name="Panaud O."/>
            <person name="Kellogg E.A."/>
            <person name="Brutnell T.P."/>
            <person name="Doust A.N."/>
            <person name="Tuskan G.A."/>
            <person name="Rokhsar D."/>
            <person name="Devos K.M."/>
        </authorList>
    </citation>
    <scope>NUCLEOTIDE SEQUENCE [LARGE SCALE GENOMIC DNA]</scope>
    <source>
        <strain evidence="2">cv. Yugu1</strain>
    </source>
</reference>
<reference evidence="1" key="2">
    <citation type="submission" date="2018-08" db="UniProtKB">
        <authorList>
            <consortium name="EnsemblPlants"/>
        </authorList>
    </citation>
    <scope>IDENTIFICATION</scope>
    <source>
        <strain evidence="1">Yugu1</strain>
    </source>
</reference>
<dbReference type="InParanoid" id="K3XNW8"/>
<accession>K3XNW8</accession>
<keyword evidence="2" id="KW-1185">Reference proteome</keyword>
<dbReference type="EMBL" id="AGNK02002775">
    <property type="status" value="NOT_ANNOTATED_CDS"/>
    <property type="molecule type" value="Genomic_DNA"/>
</dbReference>
<proteinExistence type="predicted"/>
<dbReference type="Proteomes" id="UP000004995">
    <property type="component" value="Unassembled WGS sequence"/>
</dbReference>
<dbReference type="EnsemblPlants" id="KQL03616">
    <property type="protein sequence ID" value="KQL03616"/>
    <property type="gene ID" value="SETIT_003591mg"/>
</dbReference>
<dbReference type="Gramene" id="KQL03616">
    <property type="protein sequence ID" value="KQL03616"/>
    <property type="gene ID" value="SETIT_003591mg"/>
</dbReference>
<protein>
    <submittedName>
        <fullName evidence="1">Uncharacterized protein</fullName>
    </submittedName>
</protein>
<dbReference type="HOGENOM" id="CLU_2626649_0_0_1"/>
<organism evidence="1 2">
    <name type="scientific">Setaria italica</name>
    <name type="common">Foxtail millet</name>
    <name type="synonym">Panicum italicum</name>
    <dbReference type="NCBI Taxonomy" id="4555"/>
    <lineage>
        <taxon>Eukaryota</taxon>
        <taxon>Viridiplantae</taxon>
        <taxon>Streptophyta</taxon>
        <taxon>Embryophyta</taxon>
        <taxon>Tracheophyta</taxon>
        <taxon>Spermatophyta</taxon>
        <taxon>Magnoliopsida</taxon>
        <taxon>Liliopsida</taxon>
        <taxon>Poales</taxon>
        <taxon>Poaceae</taxon>
        <taxon>PACMAD clade</taxon>
        <taxon>Panicoideae</taxon>
        <taxon>Panicodae</taxon>
        <taxon>Paniceae</taxon>
        <taxon>Cenchrinae</taxon>
        <taxon>Setaria</taxon>
    </lineage>
</organism>
<sequence>MVPFCFPAIKPQPVEKVPNQRNQFQFPSHLILAGCLSNHVLVGANYNFTGKRLAFPTITRLRGSSVPTEFQYWIMPPQ</sequence>
<evidence type="ECO:0000313" key="1">
    <source>
        <dbReference type="EnsemblPlants" id="KQL03616"/>
    </source>
</evidence>
<name>K3XNW8_SETIT</name>
<dbReference type="AlphaFoldDB" id="K3XNW8"/>
<evidence type="ECO:0000313" key="2">
    <source>
        <dbReference type="Proteomes" id="UP000004995"/>
    </source>
</evidence>